<dbReference type="GO" id="GO:0003735">
    <property type="term" value="F:structural constituent of ribosome"/>
    <property type="evidence" value="ECO:0007669"/>
    <property type="project" value="UniProtKB-UniRule"/>
</dbReference>
<sequence>MDQQLSPTPDSRSTEQLHQESAEPLRGRKIRQGVVVSNKMDKTIVVAVERQVMHPLYKRYYKRTKKYMAHDERNECAIGDVVRIIESRPLSRRKRWMLLEIVQRAR</sequence>
<keyword evidence="5 6" id="KW-0687">Ribonucleoprotein</keyword>
<evidence type="ECO:0000256" key="6">
    <source>
        <dbReference type="HAMAP-Rule" id="MF_01345"/>
    </source>
</evidence>
<dbReference type="PANTHER" id="PTHR10744">
    <property type="entry name" value="40S RIBOSOMAL PROTEIN S11 FAMILY MEMBER"/>
    <property type="match status" value="1"/>
</dbReference>
<feature type="region of interest" description="Disordered" evidence="8">
    <location>
        <begin position="1"/>
        <end position="28"/>
    </location>
</feature>
<feature type="compositionally biased region" description="Basic and acidic residues" evidence="8">
    <location>
        <begin position="12"/>
        <end position="26"/>
    </location>
</feature>
<evidence type="ECO:0000256" key="1">
    <source>
        <dbReference type="ARBA" id="ARBA00010254"/>
    </source>
</evidence>
<reference evidence="9" key="2">
    <citation type="journal article" date="2012" name="PLoS ONE">
        <title>A Deeply Branching Thermophilic Bacterium with an Ancient Acetyl-CoA Pathway Dominates a Subsurface Ecosystem.</title>
        <authorList>
            <person name="Takami H."/>
            <person name="Noguchi H."/>
            <person name="Takaki Y."/>
            <person name="Uchiyama I."/>
            <person name="Toyoda A."/>
            <person name="Nishi S."/>
            <person name="Chee G.-J."/>
            <person name="Arai W."/>
            <person name="Nunoura T."/>
            <person name="Itoh T."/>
            <person name="Hattori M."/>
            <person name="Takai K."/>
        </authorList>
    </citation>
    <scope>NUCLEOTIDE SEQUENCE</scope>
</reference>
<comment type="function">
    <text evidence="6">One of the primary rRNA binding proteins, it binds specifically to the 5'-end of 16S ribosomal RNA.</text>
</comment>
<evidence type="ECO:0000256" key="7">
    <source>
        <dbReference type="RuleBase" id="RU003872"/>
    </source>
</evidence>
<name>H5SG01_9BACT</name>
<dbReference type="AlphaFoldDB" id="H5SG01"/>
<dbReference type="Gene3D" id="2.40.50.140">
    <property type="entry name" value="Nucleic acid-binding proteins"/>
    <property type="match status" value="1"/>
</dbReference>
<keyword evidence="2 6" id="KW-0699">rRNA-binding</keyword>
<keyword evidence="3 6" id="KW-0694">RNA-binding</keyword>
<dbReference type="EMBL" id="AP011709">
    <property type="protein sequence ID" value="BAL55087.1"/>
    <property type="molecule type" value="Genomic_DNA"/>
</dbReference>
<organism evidence="9">
    <name type="scientific">uncultured Bacteroidota bacterium</name>
    <dbReference type="NCBI Taxonomy" id="152509"/>
    <lineage>
        <taxon>Bacteria</taxon>
        <taxon>Pseudomonadati</taxon>
        <taxon>Bacteroidota</taxon>
        <taxon>environmental samples</taxon>
    </lineage>
</organism>
<dbReference type="SUPFAM" id="SSF50249">
    <property type="entry name" value="Nucleic acid-binding proteins"/>
    <property type="match status" value="1"/>
</dbReference>
<keyword evidence="4 6" id="KW-0689">Ribosomal protein</keyword>
<dbReference type="GO" id="GO:0006412">
    <property type="term" value="P:translation"/>
    <property type="evidence" value="ECO:0007669"/>
    <property type="project" value="UniProtKB-UniRule"/>
</dbReference>
<dbReference type="InterPro" id="IPR000266">
    <property type="entry name" value="Ribosomal_uS17"/>
</dbReference>
<dbReference type="Pfam" id="PF00366">
    <property type="entry name" value="Ribosomal_S17"/>
    <property type="match status" value="1"/>
</dbReference>
<evidence type="ECO:0000256" key="8">
    <source>
        <dbReference type="SAM" id="MobiDB-lite"/>
    </source>
</evidence>
<feature type="compositionally biased region" description="Polar residues" evidence="8">
    <location>
        <begin position="1"/>
        <end position="11"/>
    </location>
</feature>
<dbReference type="NCBIfam" id="TIGR03635">
    <property type="entry name" value="uS17_bact"/>
    <property type="match status" value="1"/>
</dbReference>
<proteinExistence type="inferred from homology"/>
<protein>
    <recommendedName>
        <fullName evidence="6">Small ribosomal subunit protein uS17</fullName>
    </recommendedName>
</protein>
<dbReference type="GO" id="GO:0022627">
    <property type="term" value="C:cytosolic small ribosomal subunit"/>
    <property type="evidence" value="ECO:0007669"/>
    <property type="project" value="UniProtKB-UniRule"/>
</dbReference>
<dbReference type="GO" id="GO:0019843">
    <property type="term" value="F:rRNA binding"/>
    <property type="evidence" value="ECO:0007669"/>
    <property type="project" value="UniProtKB-UniRule"/>
</dbReference>
<dbReference type="PROSITE" id="PS00056">
    <property type="entry name" value="RIBOSOMAL_S17"/>
    <property type="match status" value="1"/>
</dbReference>
<gene>
    <name evidence="6" type="primary">rpsQ</name>
    <name evidence="9" type="ORF">HGMM_F23B02C26</name>
</gene>
<dbReference type="InterPro" id="IPR019984">
    <property type="entry name" value="Ribosomal_uS17_bact/chlr"/>
</dbReference>
<evidence type="ECO:0000313" key="9">
    <source>
        <dbReference type="EMBL" id="BAL55087.1"/>
    </source>
</evidence>
<accession>H5SG01</accession>
<comment type="subunit">
    <text evidence="6">Part of the 30S ribosomal subunit.</text>
</comment>
<dbReference type="PRINTS" id="PR00973">
    <property type="entry name" value="RIBOSOMALS17"/>
</dbReference>
<evidence type="ECO:0000256" key="2">
    <source>
        <dbReference type="ARBA" id="ARBA00022730"/>
    </source>
</evidence>
<evidence type="ECO:0000256" key="4">
    <source>
        <dbReference type="ARBA" id="ARBA00022980"/>
    </source>
</evidence>
<dbReference type="HAMAP" id="MF_01345_B">
    <property type="entry name" value="Ribosomal_uS17_B"/>
    <property type="match status" value="1"/>
</dbReference>
<evidence type="ECO:0000256" key="5">
    <source>
        <dbReference type="ARBA" id="ARBA00023274"/>
    </source>
</evidence>
<evidence type="ECO:0000256" key="3">
    <source>
        <dbReference type="ARBA" id="ARBA00022884"/>
    </source>
</evidence>
<comment type="similarity">
    <text evidence="1 6 7">Belongs to the universal ribosomal protein uS17 family.</text>
</comment>
<dbReference type="PANTHER" id="PTHR10744:SF1">
    <property type="entry name" value="SMALL RIBOSOMAL SUBUNIT PROTEIN US17M"/>
    <property type="match status" value="1"/>
</dbReference>
<dbReference type="NCBIfam" id="NF004123">
    <property type="entry name" value="PRK05610.1"/>
    <property type="match status" value="1"/>
</dbReference>
<dbReference type="InterPro" id="IPR019979">
    <property type="entry name" value="Ribosomal_uS17_CS"/>
</dbReference>
<dbReference type="InterPro" id="IPR012340">
    <property type="entry name" value="NA-bd_OB-fold"/>
</dbReference>
<dbReference type="CDD" id="cd00364">
    <property type="entry name" value="Ribosomal_uS17"/>
    <property type="match status" value="1"/>
</dbReference>
<reference evidence="9" key="1">
    <citation type="journal article" date="2005" name="Environ. Microbiol.">
        <title>Genetic and functional properties of uncultivated thermophilic crenarchaeotes from a subsurface gold mine as revealed by analysis of genome fragments.</title>
        <authorList>
            <person name="Nunoura T."/>
            <person name="Hirayama H."/>
            <person name="Takami H."/>
            <person name="Oida H."/>
            <person name="Nishi S."/>
            <person name="Shimamura S."/>
            <person name="Suzuki Y."/>
            <person name="Inagaki F."/>
            <person name="Takai K."/>
            <person name="Nealson K.H."/>
            <person name="Horikoshi K."/>
        </authorList>
    </citation>
    <scope>NUCLEOTIDE SEQUENCE</scope>
</reference>